<dbReference type="InterPro" id="IPR042106">
    <property type="entry name" value="Nuo/plastoQ_OxRdtase_6_NuoJ"/>
</dbReference>
<sequence>MLFEYVLLAAALIFGVLAVLVKDNAYAALSLSFSAAIAAGYYALMGYVVASFLIFIVYIGSVILMVVTTASMYGGFFDYPRRYKIAVASLAVAVALLLWLYIPQSQPVRVSQYLEPNFDLLALLAALLVSSLVVALETAKRT</sequence>
<dbReference type="GO" id="GO:0016491">
    <property type="term" value="F:oxidoreductase activity"/>
    <property type="evidence" value="ECO:0007669"/>
    <property type="project" value="UniProtKB-KW"/>
</dbReference>
<dbReference type="OrthoDB" id="29197at2157"/>
<protein>
    <submittedName>
        <fullName evidence="2">NADH dehydrogenase I chain J</fullName>
        <ecNumber evidence="2">1.6.5.3</ecNumber>
    </submittedName>
</protein>
<keyword evidence="3" id="KW-1185">Reference proteome</keyword>
<dbReference type="eggNOG" id="arCOG05520">
    <property type="taxonomic scope" value="Archaea"/>
</dbReference>
<keyword evidence="1" id="KW-0472">Membrane</keyword>
<reference evidence="2 3" key="1">
    <citation type="journal article" date="2011" name="PLoS ONE">
        <title>The complete genome sequence of Thermoproteus tenax: a physiologically versatile member of the Crenarchaeota.</title>
        <authorList>
            <person name="Siebers B."/>
            <person name="Zaparty M."/>
            <person name="Raddatz G."/>
            <person name="Tjaden B."/>
            <person name="Albers S.V."/>
            <person name="Bell S.D."/>
            <person name="Blombach F."/>
            <person name="Kletzin A."/>
            <person name="Kyrpides N."/>
            <person name="Lanz C."/>
            <person name="Plagens A."/>
            <person name="Rampp M."/>
            <person name="Rosinus A."/>
            <person name="von Jan M."/>
            <person name="Makarova K.S."/>
            <person name="Klenk H.P."/>
            <person name="Schuster S.C."/>
            <person name="Hensel R."/>
        </authorList>
    </citation>
    <scope>NUCLEOTIDE SEQUENCE [LARGE SCALE GENOMIC DNA]</scope>
    <source>
        <strain evidence="3">ATCC 35583 / DSM 2078 / JCM 9277 / NBRC 100435 / Kra 1</strain>
    </source>
</reference>
<dbReference type="HOGENOM" id="CLU_151097_0_0_2"/>
<dbReference type="EC" id="1.6.5.3" evidence="2"/>
<dbReference type="GeneID" id="11263560"/>
<dbReference type="PATRIC" id="fig|768679.9.peg.574"/>
<feature type="transmembrane region" description="Helical" evidence="1">
    <location>
        <begin position="122"/>
        <end position="139"/>
    </location>
</feature>
<evidence type="ECO:0000313" key="3">
    <source>
        <dbReference type="Proteomes" id="UP000002654"/>
    </source>
</evidence>
<accession>G4RNT0</accession>
<gene>
    <name evidence="2" type="primary">nuoJ</name>
    <name evidence="2" type="ordered locus">TTX_0559</name>
</gene>
<dbReference type="Proteomes" id="UP000002654">
    <property type="component" value="Chromosome"/>
</dbReference>
<keyword evidence="1" id="KW-1133">Transmembrane helix</keyword>
<dbReference type="Gene3D" id="1.20.120.1200">
    <property type="entry name" value="NADH-ubiquinone/plastoquinone oxidoreductase chain 6, subunit NuoJ"/>
    <property type="match status" value="1"/>
</dbReference>
<feature type="transmembrane region" description="Helical" evidence="1">
    <location>
        <begin position="48"/>
        <end position="73"/>
    </location>
</feature>
<dbReference type="PaxDb" id="768679-TTX_0559"/>
<organism evidence="2 3">
    <name type="scientific">Thermoproteus tenax (strain ATCC 35583 / DSM 2078 / JCM 9277 / NBRC 100435 / Kra 1)</name>
    <dbReference type="NCBI Taxonomy" id="768679"/>
    <lineage>
        <taxon>Archaea</taxon>
        <taxon>Thermoproteota</taxon>
        <taxon>Thermoprotei</taxon>
        <taxon>Thermoproteales</taxon>
        <taxon>Thermoproteaceae</taxon>
        <taxon>Thermoproteus</taxon>
    </lineage>
</organism>
<name>G4RNT0_THETK</name>
<keyword evidence="1" id="KW-0812">Transmembrane</keyword>
<dbReference type="STRING" id="768679.TTX_0559"/>
<keyword evidence="2" id="KW-0560">Oxidoreductase</keyword>
<evidence type="ECO:0000256" key="1">
    <source>
        <dbReference type="SAM" id="Phobius"/>
    </source>
</evidence>
<dbReference type="AlphaFoldDB" id="G4RNT0"/>
<proteinExistence type="predicted"/>
<feature type="transmembrane region" description="Helical" evidence="1">
    <location>
        <begin position="85"/>
        <end position="102"/>
    </location>
</feature>
<dbReference type="EMBL" id="FN869859">
    <property type="protein sequence ID" value="CCC81224.1"/>
    <property type="molecule type" value="Genomic_DNA"/>
</dbReference>
<dbReference type="RefSeq" id="WP_014126481.1">
    <property type="nucleotide sequence ID" value="NC_016070.1"/>
</dbReference>
<dbReference type="KEGG" id="ttn:TTX_0559"/>
<evidence type="ECO:0000313" key="2">
    <source>
        <dbReference type="EMBL" id="CCC81224.1"/>
    </source>
</evidence>